<dbReference type="GO" id="GO:0016251">
    <property type="term" value="F:RNA polymerase II general transcription initiation factor activity"/>
    <property type="evidence" value="ECO:0007669"/>
    <property type="project" value="InterPro"/>
</dbReference>
<evidence type="ECO:0000259" key="8">
    <source>
        <dbReference type="SMART" id="SM00803"/>
    </source>
</evidence>
<dbReference type="GO" id="GO:0000124">
    <property type="term" value="C:SAGA complex"/>
    <property type="evidence" value="ECO:0007669"/>
    <property type="project" value="InterPro"/>
</dbReference>
<dbReference type="PANTHER" id="PTHR10221:SF9">
    <property type="entry name" value="TRANSCRIPTION INITIATION FACTOR TFIID SUBUNIT 6"/>
    <property type="match status" value="1"/>
</dbReference>
<keyword evidence="3" id="KW-0805">Transcription regulation</keyword>
<dbReference type="InterPro" id="IPR046344">
    <property type="entry name" value="TAF6_C_sf"/>
</dbReference>
<proteinExistence type="inferred from homology"/>
<dbReference type="GO" id="GO:0003713">
    <property type="term" value="F:transcription coactivator activity"/>
    <property type="evidence" value="ECO:0007669"/>
    <property type="project" value="TreeGrafter"/>
</dbReference>
<evidence type="ECO:0000256" key="1">
    <source>
        <dbReference type="ARBA" id="ARBA00004123"/>
    </source>
</evidence>
<dbReference type="CDD" id="cd22932">
    <property type="entry name" value="HFD_TAF6L"/>
    <property type="match status" value="1"/>
</dbReference>
<protein>
    <recommendedName>
        <fullName evidence="6">Transcription initiation factor TFIID subunit 6</fullName>
    </recommendedName>
</protein>
<evidence type="ECO:0000256" key="7">
    <source>
        <dbReference type="SAM" id="MobiDB-lite"/>
    </source>
</evidence>
<gene>
    <name evidence="9" type="ORF">g.21878</name>
</gene>
<dbReference type="AlphaFoldDB" id="A0A1B6E753"/>
<dbReference type="CDD" id="cd08050">
    <property type="entry name" value="TAF6C"/>
    <property type="match status" value="1"/>
</dbReference>
<dbReference type="GO" id="GO:0051123">
    <property type="term" value="P:RNA polymerase II preinitiation complex assembly"/>
    <property type="evidence" value="ECO:0007669"/>
    <property type="project" value="TreeGrafter"/>
</dbReference>
<comment type="subcellular location">
    <subcellularLocation>
        <location evidence="1">Nucleus</location>
    </subcellularLocation>
</comment>
<dbReference type="InterPro" id="IPR011442">
    <property type="entry name" value="TAF6_C"/>
</dbReference>
<evidence type="ECO:0000256" key="3">
    <source>
        <dbReference type="ARBA" id="ARBA00023015"/>
    </source>
</evidence>
<keyword evidence="4" id="KW-0804">Transcription</keyword>
<dbReference type="SUPFAM" id="SSF47113">
    <property type="entry name" value="Histone-fold"/>
    <property type="match status" value="1"/>
</dbReference>
<comment type="similarity">
    <text evidence="2">Belongs to the TAF6 family.</text>
</comment>
<evidence type="ECO:0000256" key="4">
    <source>
        <dbReference type="ARBA" id="ARBA00023163"/>
    </source>
</evidence>
<dbReference type="InterPro" id="IPR037796">
    <property type="entry name" value="TAF6"/>
</dbReference>
<dbReference type="PANTHER" id="PTHR10221">
    <property type="entry name" value="TRANSCRIPTION INITIATION FACTOR TFIID SUBUNIT 6"/>
    <property type="match status" value="1"/>
</dbReference>
<dbReference type="InterPro" id="IPR004823">
    <property type="entry name" value="TAF_TATA-bd_Histone-like_dom"/>
</dbReference>
<dbReference type="GO" id="GO:0005669">
    <property type="term" value="C:transcription factor TFIID complex"/>
    <property type="evidence" value="ECO:0007669"/>
    <property type="project" value="InterPro"/>
</dbReference>
<dbReference type="Gene3D" id="1.10.20.10">
    <property type="entry name" value="Histone, subunit A"/>
    <property type="match status" value="1"/>
</dbReference>
<dbReference type="GO" id="GO:0046695">
    <property type="term" value="C:SLIK (SAGA-like) complex"/>
    <property type="evidence" value="ECO:0007669"/>
    <property type="project" value="InterPro"/>
</dbReference>
<dbReference type="GO" id="GO:0046982">
    <property type="term" value="F:protein heterodimerization activity"/>
    <property type="evidence" value="ECO:0007669"/>
    <property type="project" value="InterPro"/>
</dbReference>
<feature type="region of interest" description="Disordered" evidence="7">
    <location>
        <begin position="174"/>
        <end position="207"/>
    </location>
</feature>
<feature type="domain" description="TATA box binding protein associated factor (TAF) histone-like fold" evidence="8">
    <location>
        <begin position="44"/>
        <end position="109"/>
    </location>
</feature>
<evidence type="ECO:0000256" key="2">
    <source>
        <dbReference type="ARBA" id="ARBA00007688"/>
    </source>
</evidence>
<feature type="region of interest" description="Disordered" evidence="7">
    <location>
        <begin position="1"/>
        <end position="36"/>
    </location>
</feature>
<evidence type="ECO:0000256" key="5">
    <source>
        <dbReference type="ARBA" id="ARBA00023242"/>
    </source>
</evidence>
<dbReference type="Pfam" id="PF07571">
    <property type="entry name" value="TAF6_C"/>
    <property type="match status" value="1"/>
</dbReference>
<sequence length="620" mass="70974">MNMDKNKIKKHESMKPSTSKADKISSKKTVDKKRNESNGEKYAVILPESISAIADSIGISTSDLTEEARNNLAEDVSYKLREIVQNCIIALHNNKRQKLLTSDVTRVLEVSNSIPIYGHSTGHALEFVHIPESDVFVTNDVEVDIVKMVLSKTEYIKPTEEYVKGIWLLPDPPPEKVTEAATTSNPSTSEGTTSIKIDQHNPPQPKPTIKTDELALLSKPPPHFINYYLQVARVVIGGSEPHLKVALADLRKNPNIGPLLPYFLNLVALTVNKLQRHHRLTDALLRTIEVLVENNYIDPSPSLAVNRAANALLVIAIETNTVTHCDDLQLRKRAAVLLAKVIVSWSVEIKQQIDIVKRLLQLILDYNSSLKSHYGAIVILTVLGNKILDSYFWPIIDRYFKLLDEKEKDSAVSKLDMQCIKGAILMAVERMYRKLKYTKMSTEGMKTYQKIEKQLYEFFGDTLVPRILLKKPSYVKTNDFKQQLENDINGQHESGLKTYNPLTRISRLFLNVKKLSMYKFNTKNNYLKKLQPSQDLYSVFDIPENIQTTKDIYFNFVGSNQLNREYLHHKYLDPFQLYYTQPSRYSQLWVHQNIYKNTRCIKYCSSSHLKSKVGDLFQVL</sequence>
<reference evidence="9" key="1">
    <citation type="submission" date="2015-12" db="EMBL/GenBank/DDBJ databases">
        <title>De novo transcriptome assembly of four potential Pierce s Disease insect vectors from Arizona vineyards.</title>
        <authorList>
            <person name="Tassone E.E."/>
        </authorList>
    </citation>
    <scope>NUCLEOTIDE SEQUENCE</scope>
</reference>
<dbReference type="EMBL" id="GEDC01003535">
    <property type="protein sequence ID" value="JAS33763.1"/>
    <property type="molecule type" value="Transcribed_RNA"/>
</dbReference>
<dbReference type="Pfam" id="PF02969">
    <property type="entry name" value="TAF"/>
    <property type="match status" value="1"/>
</dbReference>
<feature type="compositionally biased region" description="Polar residues" evidence="7">
    <location>
        <begin position="180"/>
        <end position="196"/>
    </location>
</feature>
<keyword evidence="5" id="KW-0539">Nucleus</keyword>
<dbReference type="SMART" id="SM00803">
    <property type="entry name" value="TAF"/>
    <property type="match status" value="1"/>
</dbReference>
<dbReference type="InterPro" id="IPR009072">
    <property type="entry name" value="Histone-fold"/>
</dbReference>
<accession>A0A1B6E753</accession>
<dbReference type="Gene3D" id="1.25.40.770">
    <property type="entry name" value="TAF6, C-terminal HEAT repeat domain"/>
    <property type="match status" value="1"/>
</dbReference>
<evidence type="ECO:0000313" key="9">
    <source>
        <dbReference type="EMBL" id="JAS33763.1"/>
    </source>
</evidence>
<name>A0A1B6E753_9HEMI</name>
<organism evidence="9">
    <name type="scientific">Clastoptera arizonana</name>
    <name type="common">Arizona spittle bug</name>
    <dbReference type="NCBI Taxonomy" id="38151"/>
    <lineage>
        <taxon>Eukaryota</taxon>
        <taxon>Metazoa</taxon>
        <taxon>Ecdysozoa</taxon>
        <taxon>Arthropoda</taxon>
        <taxon>Hexapoda</taxon>
        <taxon>Insecta</taxon>
        <taxon>Pterygota</taxon>
        <taxon>Neoptera</taxon>
        <taxon>Paraneoptera</taxon>
        <taxon>Hemiptera</taxon>
        <taxon>Auchenorrhyncha</taxon>
        <taxon>Cercopoidea</taxon>
        <taxon>Clastopteridae</taxon>
        <taxon>Clastoptera</taxon>
    </lineage>
</organism>
<evidence type="ECO:0000256" key="6">
    <source>
        <dbReference type="ARBA" id="ARBA00040091"/>
    </source>
</evidence>